<protein>
    <submittedName>
        <fullName evidence="1">Uncharacterized protein</fullName>
    </submittedName>
</protein>
<name>G5K326_9STRE</name>
<organism evidence="1 2">
    <name type="scientific">Streptococcus ictaluri 707-05</name>
    <dbReference type="NCBI Taxonomy" id="764299"/>
    <lineage>
        <taxon>Bacteria</taxon>
        <taxon>Bacillati</taxon>
        <taxon>Bacillota</taxon>
        <taxon>Bacilli</taxon>
        <taxon>Lactobacillales</taxon>
        <taxon>Streptococcaceae</taxon>
        <taxon>Streptococcus</taxon>
    </lineage>
</organism>
<keyword evidence="2" id="KW-1185">Reference proteome</keyword>
<reference evidence="1 2" key="1">
    <citation type="journal article" date="2014" name="Int. J. Syst. Evol. Microbiol.">
        <title>Phylogenomics and the dynamic genome evolution of the genus Streptococcus.</title>
        <authorList>
            <consortium name="The Broad Institute Genome Sequencing Platform"/>
            <person name="Richards V.P."/>
            <person name="Palmer S.R."/>
            <person name="Pavinski Bitar P.D."/>
            <person name="Qin X."/>
            <person name="Weinstock G.M."/>
            <person name="Highlander S.K."/>
            <person name="Town C.D."/>
            <person name="Burne R.A."/>
            <person name="Stanhope M.J."/>
        </authorList>
    </citation>
    <scope>NUCLEOTIDE SEQUENCE [LARGE SCALE GENOMIC DNA]</scope>
    <source>
        <strain evidence="1 2">707-05</strain>
    </source>
</reference>
<accession>G5K326</accession>
<gene>
    <name evidence="1" type="ORF">STRIC_1194</name>
</gene>
<dbReference type="EMBL" id="AEUX02000006">
    <property type="protein sequence ID" value="EHI69661.1"/>
    <property type="molecule type" value="Genomic_DNA"/>
</dbReference>
<dbReference type="eggNOG" id="ENOG502Z9IV">
    <property type="taxonomic scope" value="Bacteria"/>
</dbReference>
<proteinExistence type="predicted"/>
<evidence type="ECO:0000313" key="1">
    <source>
        <dbReference type="EMBL" id="EHI69661.1"/>
    </source>
</evidence>
<dbReference type="AlphaFoldDB" id="G5K326"/>
<comment type="caution">
    <text evidence="1">The sequence shown here is derived from an EMBL/GenBank/DDBJ whole genome shotgun (WGS) entry which is preliminary data.</text>
</comment>
<dbReference type="STRING" id="764299.STRIC_1194"/>
<dbReference type="Proteomes" id="UP000003330">
    <property type="component" value="Unassembled WGS sequence"/>
</dbReference>
<evidence type="ECO:0000313" key="2">
    <source>
        <dbReference type="Proteomes" id="UP000003330"/>
    </source>
</evidence>
<sequence length="141" mass="16392">MPANFKPAFKNTFQDFKDYYVLIGGTATSIVLDANGFESCTTKDYDMVIIDESKNKQFYEALTNFLELGEYEEGHKDHKAQLFHFTTKKSGFPEMIELFSILPEYPLKKLSRETPVHFDEEASLSALLLDEDYYQLLIHER</sequence>